<dbReference type="InterPro" id="IPR043128">
    <property type="entry name" value="Rev_trsase/Diguanyl_cyclase"/>
</dbReference>
<protein>
    <recommendedName>
        <fullName evidence="1">diguanylate cyclase</fullName>
        <ecNumber evidence="1">2.7.7.65</ecNumber>
    </recommendedName>
</protein>
<comment type="catalytic activity">
    <reaction evidence="2">
        <text>2 GTP = 3',3'-c-di-GMP + 2 diphosphate</text>
        <dbReference type="Rhea" id="RHEA:24898"/>
        <dbReference type="ChEBI" id="CHEBI:33019"/>
        <dbReference type="ChEBI" id="CHEBI:37565"/>
        <dbReference type="ChEBI" id="CHEBI:58805"/>
        <dbReference type="EC" id="2.7.7.65"/>
    </reaction>
</comment>
<keyword evidence="3" id="KW-0472">Membrane</keyword>
<keyword evidence="3" id="KW-1133">Transmembrane helix</keyword>
<dbReference type="Gene3D" id="3.30.70.270">
    <property type="match status" value="1"/>
</dbReference>
<dbReference type="Gene3D" id="1.25.40.10">
    <property type="entry name" value="Tetratricopeptide repeat domain"/>
    <property type="match status" value="2"/>
</dbReference>
<keyword evidence="4" id="KW-0732">Signal</keyword>
<sequence>MLSRLLISALLTLMLSVNVKASDIDSQLGELDSLLQSDLPKAVSVIKSLEPRTGNFTSQQLAKFKTLKSINHLYTGNFIAAKRVLDEAEGLNPNQELLTQIYLYKVTVSIGLGEYQQAFQQLEQNLRRIEQGDDTHVKVQSYLRLLNVYLDLEAYKEMLLVVNRVLAFNKGRDTKSECYGMLYLAVANLELDKHEAAAEYFRRSGDYCQKHGYPLIVAMSVKGQARALFEQQKYPNALPGFLSSLEAYEKFNFNIEIYSNWAFLAETYYHLGMFAEARDYAQRVADLAQVQMNIRPKQRAHGILALLARDAEQYQQAYEHQVRSQMLSETLLNEQRLKQNAYQMAQFEIAEKTRELDKIVQDYDIFGEQRKVLNQQRSYSYMFSTIFAGASICLFLMLVAVWSQRSNYKRQAQRDQLTGVYSRFIGQNMAENQLIQCQTRHSDYSVILFDLDSLKQINEQYGNANGDWALQQVVNVLNELIDKKHILLRMSSEEFGLFMPQTHIEQAYELTTQFLEQVASIETKLTGHQFAITVSAGLSCWTEQDLSLDPIISRAALGLKQAKEQGKNQAVVYNPVKVKQSQADADMAVAES</sequence>
<dbReference type="Proteomes" id="UP000291106">
    <property type="component" value="Chromosome"/>
</dbReference>
<keyword evidence="3" id="KW-0812">Transmembrane</keyword>
<dbReference type="GO" id="GO:0052621">
    <property type="term" value="F:diguanylate cyclase activity"/>
    <property type="evidence" value="ECO:0007669"/>
    <property type="project" value="UniProtKB-EC"/>
</dbReference>
<dbReference type="EMBL" id="CP036200">
    <property type="protein sequence ID" value="QBF81951.1"/>
    <property type="molecule type" value="Genomic_DNA"/>
</dbReference>
<dbReference type="Pfam" id="PF00990">
    <property type="entry name" value="GGDEF"/>
    <property type="match status" value="1"/>
</dbReference>
<dbReference type="GO" id="GO:0005886">
    <property type="term" value="C:plasma membrane"/>
    <property type="evidence" value="ECO:0007669"/>
    <property type="project" value="TreeGrafter"/>
</dbReference>
<dbReference type="PROSITE" id="PS50887">
    <property type="entry name" value="GGDEF"/>
    <property type="match status" value="1"/>
</dbReference>
<dbReference type="InterPro" id="IPR000160">
    <property type="entry name" value="GGDEF_dom"/>
</dbReference>
<dbReference type="NCBIfam" id="TIGR00254">
    <property type="entry name" value="GGDEF"/>
    <property type="match status" value="1"/>
</dbReference>
<dbReference type="KEGG" id="smai:EXU30_03985"/>
<dbReference type="CDD" id="cd01949">
    <property type="entry name" value="GGDEF"/>
    <property type="match status" value="1"/>
</dbReference>
<dbReference type="SMART" id="SM00267">
    <property type="entry name" value="GGDEF"/>
    <property type="match status" value="1"/>
</dbReference>
<name>A0A411PEI3_9GAMM</name>
<accession>A0A411PEI3</accession>
<feature type="transmembrane region" description="Helical" evidence="3">
    <location>
        <begin position="379"/>
        <end position="402"/>
    </location>
</feature>
<evidence type="ECO:0000256" key="2">
    <source>
        <dbReference type="ARBA" id="ARBA00034247"/>
    </source>
</evidence>
<evidence type="ECO:0000256" key="1">
    <source>
        <dbReference type="ARBA" id="ARBA00012528"/>
    </source>
</evidence>
<feature type="signal peptide" evidence="4">
    <location>
        <begin position="1"/>
        <end position="21"/>
    </location>
</feature>
<dbReference type="EC" id="2.7.7.65" evidence="1"/>
<dbReference type="InterPro" id="IPR011990">
    <property type="entry name" value="TPR-like_helical_dom_sf"/>
</dbReference>
<organism evidence="6 7">
    <name type="scientific">Shewanella maritima</name>
    <dbReference type="NCBI Taxonomy" id="2520507"/>
    <lineage>
        <taxon>Bacteria</taxon>
        <taxon>Pseudomonadati</taxon>
        <taxon>Pseudomonadota</taxon>
        <taxon>Gammaproteobacteria</taxon>
        <taxon>Alteromonadales</taxon>
        <taxon>Shewanellaceae</taxon>
        <taxon>Shewanella</taxon>
    </lineage>
</organism>
<evidence type="ECO:0000313" key="7">
    <source>
        <dbReference type="Proteomes" id="UP000291106"/>
    </source>
</evidence>
<dbReference type="GO" id="GO:1902201">
    <property type="term" value="P:negative regulation of bacterial-type flagellum-dependent cell motility"/>
    <property type="evidence" value="ECO:0007669"/>
    <property type="project" value="TreeGrafter"/>
</dbReference>
<dbReference type="OrthoDB" id="9803824at2"/>
<dbReference type="SUPFAM" id="SSF55073">
    <property type="entry name" value="Nucleotide cyclase"/>
    <property type="match status" value="1"/>
</dbReference>
<evidence type="ECO:0000259" key="5">
    <source>
        <dbReference type="PROSITE" id="PS50887"/>
    </source>
</evidence>
<dbReference type="PANTHER" id="PTHR45138:SF9">
    <property type="entry name" value="DIGUANYLATE CYCLASE DGCM-RELATED"/>
    <property type="match status" value="1"/>
</dbReference>
<gene>
    <name evidence="6" type="ORF">EXU30_03985</name>
</gene>
<dbReference type="GO" id="GO:0043709">
    <property type="term" value="P:cell adhesion involved in single-species biofilm formation"/>
    <property type="evidence" value="ECO:0007669"/>
    <property type="project" value="TreeGrafter"/>
</dbReference>
<reference evidence="6 7" key="1">
    <citation type="submission" date="2019-02" db="EMBL/GenBank/DDBJ databases">
        <title>Shewanella sp. D4-2 isolated from Dokdo Island.</title>
        <authorList>
            <person name="Baek K."/>
        </authorList>
    </citation>
    <scope>NUCLEOTIDE SEQUENCE [LARGE SCALE GENOMIC DNA]</scope>
    <source>
        <strain evidence="6 7">D4-2</strain>
    </source>
</reference>
<evidence type="ECO:0000256" key="4">
    <source>
        <dbReference type="SAM" id="SignalP"/>
    </source>
</evidence>
<dbReference type="RefSeq" id="WP_130597925.1">
    <property type="nucleotide sequence ID" value="NZ_CP036200.1"/>
</dbReference>
<proteinExistence type="predicted"/>
<dbReference type="InterPro" id="IPR029787">
    <property type="entry name" value="Nucleotide_cyclase"/>
</dbReference>
<dbReference type="AlphaFoldDB" id="A0A411PEI3"/>
<feature type="domain" description="GGDEF" evidence="5">
    <location>
        <begin position="442"/>
        <end position="575"/>
    </location>
</feature>
<keyword evidence="7" id="KW-1185">Reference proteome</keyword>
<evidence type="ECO:0000313" key="6">
    <source>
        <dbReference type="EMBL" id="QBF81951.1"/>
    </source>
</evidence>
<dbReference type="PANTHER" id="PTHR45138">
    <property type="entry name" value="REGULATORY COMPONENTS OF SENSORY TRANSDUCTION SYSTEM"/>
    <property type="match status" value="1"/>
</dbReference>
<evidence type="ECO:0000256" key="3">
    <source>
        <dbReference type="SAM" id="Phobius"/>
    </source>
</evidence>
<dbReference type="InterPro" id="IPR050469">
    <property type="entry name" value="Diguanylate_Cyclase"/>
</dbReference>
<dbReference type="SUPFAM" id="SSF48452">
    <property type="entry name" value="TPR-like"/>
    <property type="match status" value="2"/>
</dbReference>
<feature type="chain" id="PRO_5019586641" description="diguanylate cyclase" evidence="4">
    <location>
        <begin position="22"/>
        <end position="592"/>
    </location>
</feature>